<keyword evidence="1" id="KW-0596">Phosphopantetheine</keyword>
<dbReference type="AlphaFoldDB" id="A0AAN9YKU1"/>
<dbReference type="GO" id="GO:0044550">
    <property type="term" value="P:secondary metabolite biosynthetic process"/>
    <property type="evidence" value="ECO:0007669"/>
    <property type="project" value="TreeGrafter"/>
</dbReference>
<dbReference type="InterPro" id="IPR006162">
    <property type="entry name" value="Ppantetheine_attach_site"/>
</dbReference>
<evidence type="ECO:0000256" key="1">
    <source>
        <dbReference type="ARBA" id="ARBA00022450"/>
    </source>
</evidence>
<dbReference type="Gene3D" id="3.30.559.30">
    <property type="entry name" value="Nonribosomal peptide synthetase, condensation domain"/>
    <property type="match status" value="1"/>
</dbReference>
<evidence type="ECO:0000256" key="4">
    <source>
        <dbReference type="ARBA" id="ARBA00029454"/>
    </source>
</evidence>
<evidence type="ECO:0000313" key="6">
    <source>
        <dbReference type="EMBL" id="KAK7746479.1"/>
    </source>
</evidence>
<evidence type="ECO:0000256" key="2">
    <source>
        <dbReference type="ARBA" id="ARBA00022553"/>
    </source>
</evidence>
<name>A0AAN9YKU1_9PEZI</name>
<dbReference type="GO" id="GO:0016874">
    <property type="term" value="F:ligase activity"/>
    <property type="evidence" value="ECO:0007669"/>
    <property type="project" value="UniProtKB-KW"/>
</dbReference>
<dbReference type="InterPro" id="IPR001242">
    <property type="entry name" value="Condensation_dom"/>
</dbReference>
<dbReference type="PANTHER" id="PTHR45527:SF11">
    <property type="entry name" value="NONRIBOSOMAL PEPTIDE SYNTHETASE 5"/>
    <property type="match status" value="1"/>
</dbReference>
<keyword evidence="2" id="KW-0597">Phosphoprotein</keyword>
<dbReference type="GO" id="GO:0031177">
    <property type="term" value="F:phosphopantetheine binding"/>
    <property type="evidence" value="ECO:0007669"/>
    <property type="project" value="TreeGrafter"/>
</dbReference>
<comment type="caution">
    <text evidence="6">The sequence shown here is derived from an EMBL/GenBank/DDBJ whole genome shotgun (WGS) entry which is preliminary data.</text>
</comment>
<dbReference type="InterPro" id="IPR023213">
    <property type="entry name" value="CAT-like_dom_sf"/>
</dbReference>
<evidence type="ECO:0000256" key="3">
    <source>
        <dbReference type="ARBA" id="ARBA00022598"/>
    </source>
</evidence>
<dbReference type="InterPro" id="IPR036736">
    <property type="entry name" value="ACP-like_sf"/>
</dbReference>
<dbReference type="InterPro" id="IPR045851">
    <property type="entry name" value="AMP-bd_C_sf"/>
</dbReference>
<dbReference type="Pfam" id="PF00550">
    <property type="entry name" value="PP-binding"/>
    <property type="match status" value="1"/>
</dbReference>
<dbReference type="Pfam" id="PF00668">
    <property type="entry name" value="Condensation"/>
    <property type="match status" value="1"/>
</dbReference>
<dbReference type="SUPFAM" id="SSF52777">
    <property type="entry name" value="CoA-dependent acyltransferases"/>
    <property type="match status" value="2"/>
</dbReference>
<dbReference type="PANTHER" id="PTHR45527">
    <property type="entry name" value="NONRIBOSOMAL PEPTIDE SYNTHETASE"/>
    <property type="match status" value="1"/>
</dbReference>
<feature type="domain" description="Carrier" evidence="5">
    <location>
        <begin position="139"/>
        <end position="217"/>
    </location>
</feature>
<accession>A0AAN9YKU1</accession>
<dbReference type="Proteomes" id="UP001320245">
    <property type="component" value="Unassembled WGS sequence"/>
</dbReference>
<comment type="similarity">
    <text evidence="4">Belongs to the NRP synthetase family.</text>
</comment>
<dbReference type="PROSITE" id="PS00012">
    <property type="entry name" value="PHOSPHOPANTETHEINE"/>
    <property type="match status" value="1"/>
</dbReference>
<keyword evidence="7" id="KW-1185">Reference proteome</keyword>
<dbReference type="InterPro" id="IPR009081">
    <property type="entry name" value="PP-bd_ACP"/>
</dbReference>
<dbReference type="SUPFAM" id="SSF47336">
    <property type="entry name" value="ACP-like"/>
    <property type="match status" value="1"/>
</dbReference>
<organism evidence="6 7">
    <name type="scientific">Cytospora paraplurivora</name>
    <dbReference type="NCBI Taxonomy" id="2898453"/>
    <lineage>
        <taxon>Eukaryota</taxon>
        <taxon>Fungi</taxon>
        <taxon>Dikarya</taxon>
        <taxon>Ascomycota</taxon>
        <taxon>Pezizomycotina</taxon>
        <taxon>Sordariomycetes</taxon>
        <taxon>Sordariomycetidae</taxon>
        <taxon>Diaporthales</taxon>
        <taxon>Cytosporaceae</taxon>
        <taxon>Cytospora</taxon>
    </lineage>
</organism>
<protein>
    <submittedName>
        <fullName evidence="6">NRPS-like protein biosynthetic cluster</fullName>
    </submittedName>
</protein>
<dbReference type="EMBL" id="JAJSPL020000006">
    <property type="protein sequence ID" value="KAK7746479.1"/>
    <property type="molecule type" value="Genomic_DNA"/>
</dbReference>
<dbReference type="Gene3D" id="3.30.559.10">
    <property type="entry name" value="Chloramphenicol acetyltransferase-like domain"/>
    <property type="match status" value="1"/>
</dbReference>
<dbReference type="Gene3D" id="3.30.300.30">
    <property type="match status" value="1"/>
</dbReference>
<evidence type="ECO:0000313" key="7">
    <source>
        <dbReference type="Proteomes" id="UP001320245"/>
    </source>
</evidence>
<dbReference type="Gene3D" id="1.10.1200.10">
    <property type="entry name" value="ACP-like"/>
    <property type="match status" value="1"/>
</dbReference>
<dbReference type="GO" id="GO:0043041">
    <property type="term" value="P:amino acid activation for nonribosomal peptide biosynthetic process"/>
    <property type="evidence" value="ECO:0007669"/>
    <property type="project" value="TreeGrafter"/>
</dbReference>
<reference evidence="6 7" key="1">
    <citation type="journal article" date="2023" name="PLoS ONE">
        <title>Cytospora paraplurivora sp. nov. isolated from orchards with fruit tree decline syndrome in Ontario, Canada.</title>
        <authorList>
            <person name="Ilyukhin E."/>
            <person name="Nguyen H.D.T."/>
            <person name="Castle A.J."/>
            <person name="Ellouze W."/>
        </authorList>
    </citation>
    <scope>NUCLEOTIDE SEQUENCE [LARGE SCALE GENOMIC DNA]</scope>
    <source>
        <strain evidence="6 7">FDS-564</strain>
    </source>
</reference>
<dbReference type="PROSITE" id="PS50075">
    <property type="entry name" value="CARRIER"/>
    <property type="match status" value="1"/>
</dbReference>
<gene>
    <name evidence="6" type="ORF">SLS53_002438</name>
</gene>
<dbReference type="SUPFAM" id="SSF56801">
    <property type="entry name" value="Acetyl-CoA synthetase-like"/>
    <property type="match status" value="1"/>
</dbReference>
<keyword evidence="3" id="KW-0436">Ligase</keyword>
<proteinExistence type="inferred from homology"/>
<sequence>MTLTGDRGFWDETGELQILGRGDRQVKYRGFRVDLDDVEARVGAFITEARGVAAVLDQDKLVVIVTPETLNAYSVRKRLADWLPYYMVPRKVHALEALPMTCAGKLDYNLARSMLRTKIGDTVNTGVDNPLLEEESNAKDLSTLECQIADLWRRVIRLSSRSAITWDSSFISVGGESISALKLRSEMEKTLGLQVSVRDILSTSNLRELAVVVESSGLRPQLMRCPSGETSSQMASNLSPMERGLWALSDGFMGFSALNVSLLCRLDITIDIDRLTTSLNAVLNRHAVLRSKYHGPNSPELAFRTLSETTPQVYRLGHYELDAEAEVNRPFNVESDDLIRVFVTPDEMLIVAHHLVCDLTASRKIMIQTCQHYQGIELDPDGTSYVSPGFLQEINMGRTEDSTRLRFWDEYLGNRRLKQVPHQGHVGKVDKGGRSFVTKLEPGFFAGAQSFARLHEVTTHQFFLAVVALATSQPTDDDGWLDTTIGATHLNREEPQYEDMVGLFIQPLPIRLRWSGYDCQAKDLLSLVKQSSQEALSNAVPWEVLRKHLREQNTPSVPVKQRQDQNLFDIMLSVHQASDWKECFLPGMSLQYTFPQGSSKFNCLVEWMGNNENDESFLRIEYSTGWANAQEVEVMGFRMIKVAEMVMRGE</sequence>
<dbReference type="GO" id="GO:0005737">
    <property type="term" value="C:cytoplasm"/>
    <property type="evidence" value="ECO:0007669"/>
    <property type="project" value="TreeGrafter"/>
</dbReference>
<evidence type="ECO:0000259" key="5">
    <source>
        <dbReference type="PROSITE" id="PS50075"/>
    </source>
</evidence>
<dbReference type="Gene3D" id="2.30.38.10">
    <property type="entry name" value="Luciferase, Domain 3"/>
    <property type="match status" value="1"/>
</dbReference>